<comment type="caution">
    <text evidence="1">The sequence shown here is derived from an EMBL/GenBank/DDBJ whole genome shotgun (WGS) entry which is preliminary data.</text>
</comment>
<dbReference type="Proteomes" id="UP000765509">
    <property type="component" value="Unassembled WGS sequence"/>
</dbReference>
<dbReference type="AlphaFoldDB" id="A0A9Q3BW32"/>
<dbReference type="OrthoDB" id="412006at2759"/>
<dbReference type="EMBL" id="AVOT02002907">
    <property type="protein sequence ID" value="MBW0471917.1"/>
    <property type="molecule type" value="Genomic_DNA"/>
</dbReference>
<sequence length="107" mass="12255">MEFPPVTMDEIKTTISMPPNKKAPGPDGIPNELIKIAQALLTPILKNLYNLCLKQGTYPTRWKEACTDIIKKTSKDNYTDPKTYRLIELLDTLGKLFEKIINNRLTY</sequence>
<gene>
    <name evidence="1" type="ORF">O181_011632</name>
</gene>
<keyword evidence="2" id="KW-1185">Reference proteome</keyword>
<proteinExistence type="predicted"/>
<evidence type="ECO:0008006" key="3">
    <source>
        <dbReference type="Google" id="ProtNLM"/>
    </source>
</evidence>
<evidence type="ECO:0000313" key="2">
    <source>
        <dbReference type="Proteomes" id="UP000765509"/>
    </source>
</evidence>
<evidence type="ECO:0000313" key="1">
    <source>
        <dbReference type="EMBL" id="MBW0471917.1"/>
    </source>
</evidence>
<accession>A0A9Q3BW32</accession>
<reference evidence="1" key="1">
    <citation type="submission" date="2021-03" db="EMBL/GenBank/DDBJ databases">
        <title>Draft genome sequence of rust myrtle Austropuccinia psidii MF-1, a brazilian biotype.</title>
        <authorList>
            <person name="Quecine M.C."/>
            <person name="Pachon D.M.R."/>
            <person name="Bonatelli M.L."/>
            <person name="Correr F.H."/>
            <person name="Franceschini L.M."/>
            <person name="Leite T.F."/>
            <person name="Margarido G.R.A."/>
            <person name="Almeida C.A."/>
            <person name="Ferrarezi J.A."/>
            <person name="Labate C.A."/>
        </authorList>
    </citation>
    <scope>NUCLEOTIDE SEQUENCE</scope>
    <source>
        <strain evidence="1">MF-1</strain>
    </source>
</reference>
<name>A0A9Q3BW32_9BASI</name>
<organism evidence="1 2">
    <name type="scientific">Austropuccinia psidii MF-1</name>
    <dbReference type="NCBI Taxonomy" id="1389203"/>
    <lineage>
        <taxon>Eukaryota</taxon>
        <taxon>Fungi</taxon>
        <taxon>Dikarya</taxon>
        <taxon>Basidiomycota</taxon>
        <taxon>Pucciniomycotina</taxon>
        <taxon>Pucciniomycetes</taxon>
        <taxon>Pucciniales</taxon>
        <taxon>Sphaerophragmiaceae</taxon>
        <taxon>Austropuccinia</taxon>
    </lineage>
</organism>
<dbReference type="PANTHER" id="PTHR19446">
    <property type="entry name" value="REVERSE TRANSCRIPTASES"/>
    <property type="match status" value="1"/>
</dbReference>
<protein>
    <recommendedName>
        <fullName evidence="3">Reverse transcriptase domain-containing protein</fullName>
    </recommendedName>
</protein>